<dbReference type="STRING" id="658187.LDG_5973"/>
<dbReference type="HOGENOM" id="CLU_020626_3_1_6"/>
<evidence type="ECO:0000256" key="1">
    <source>
        <dbReference type="SAM" id="MobiDB-lite"/>
    </source>
</evidence>
<evidence type="ECO:0000313" key="3">
    <source>
        <dbReference type="EMBL" id="EHL31809.1"/>
    </source>
</evidence>
<dbReference type="GO" id="GO:0015074">
    <property type="term" value="P:DNA integration"/>
    <property type="evidence" value="ECO:0007669"/>
    <property type="project" value="InterPro"/>
</dbReference>
<evidence type="ECO:0000313" key="4">
    <source>
        <dbReference type="Proteomes" id="UP000002770"/>
    </source>
</evidence>
<dbReference type="PANTHER" id="PTHR35004:SF8">
    <property type="entry name" value="TRANSPOSASE RV3428C-RELATED"/>
    <property type="match status" value="1"/>
</dbReference>
<dbReference type="InterPro" id="IPR054353">
    <property type="entry name" value="IstA-like_C"/>
</dbReference>
<dbReference type="eggNOG" id="COG4584">
    <property type="taxonomic scope" value="Bacteria"/>
</dbReference>
<dbReference type="Proteomes" id="UP000002770">
    <property type="component" value="Unassembled WGS sequence"/>
</dbReference>
<dbReference type="InterPro" id="IPR001584">
    <property type="entry name" value="Integrase_cat-core"/>
</dbReference>
<keyword evidence="4" id="KW-1185">Reference proteome</keyword>
<proteinExistence type="predicted"/>
<dbReference type="RefSeq" id="WP_006869920.1">
    <property type="nucleotide sequence ID" value="NZ_JH413808.1"/>
</dbReference>
<protein>
    <recommendedName>
        <fullName evidence="2">Integrase catalytic domain-containing protein</fullName>
    </recommendedName>
</protein>
<dbReference type="AlphaFoldDB" id="G9ELH4"/>
<dbReference type="Pfam" id="PF22483">
    <property type="entry name" value="Mu-transpos_C_2"/>
    <property type="match status" value="1"/>
</dbReference>
<dbReference type="PANTHER" id="PTHR35004">
    <property type="entry name" value="TRANSPOSASE RV3428C-RELATED"/>
    <property type="match status" value="1"/>
</dbReference>
<organism evidence="3 4">
    <name type="scientific">Legionella drancourtii LLAP12</name>
    <dbReference type="NCBI Taxonomy" id="658187"/>
    <lineage>
        <taxon>Bacteria</taxon>
        <taxon>Pseudomonadati</taxon>
        <taxon>Pseudomonadota</taxon>
        <taxon>Gammaproteobacteria</taxon>
        <taxon>Legionellales</taxon>
        <taxon>Legionellaceae</taxon>
        <taxon>Legionella</taxon>
    </lineage>
</organism>
<dbReference type="OrthoDB" id="2065409at2"/>
<feature type="region of interest" description="Disordered" evidence="1">
    <location>
        <begin position="287"/>
        <end position="306"/>
    </location>
</feature>
<reference evidence="3 4" key="1">
    <citation type="journal article" date="2011" name="BMC Genomics">
        <title>Insight into cross-talk between intra-amoebal pathogens.</title>
        <authorList>
            <person name="Gimenez G."/>
            <person name="Bertelli C."/>
            <person name="Moliner C."/>
            <person name="Robert C."/>
            <person name="Raoult D."/>
            <person name="Fournier P.E."/>
            <person name="Greub G."/>
        </authorList>
    </citation>
    <scope>NUCLEOTIDE SEQUENCE [LARGE SCALE GENOMIC DNA]</scope>
    <source>
        <strain evidence="3 4">LLAP12</strain>
    </source>
</reference>
<dbReference type="InParanoid" id="G9ELH4"/>
<evidence type="ECO:0000259" key="2">
    <source>
        <dbReference type="PROSITE" id="PS50994"/>
    </source>
</evidence>
<dbReference type="PROSITE" id="PS50994">
    <property type="entry name" value="INTEGRASE"/>
    <property type="match status" value="1"/>
</dbReference>
<dbReference type="EMBL" id="JH413808">
    <property type="protein sequence ID" value="EHL31809.1"/>
    <property type="molecule type" value="Genomic_DNA"/>
</dbReference>
<sequence>MPDNLRSGITTAHRYDPVTNETYQDLANHYSIAIVPARVRAPKDKSKVEVGVQGIQRWLLAPLRHCTFFSVAEINSALAPLLKTYNERPFQQLPGSRVSQYETIDKPALKPLPSTRYCFAEWKHAKAGIDYHIAIDKHYYSIPYSYLKERIDVRISDRTVECFFKGKRIAVHQRAFSFGHTTLKEHMPHAHQEYVEWTPERLRSWALRIGPNTAKLIEEVINLQKIPQQAYRSCLGILRMGKRYGNDRLENAAIRALYLGAFRYKSIESILQNGLDKQPLPLPASETRTAVTTTHHDNVRGPSYYH</sequence>
<feature type="domain" description="Integrase catalytic" evidence="2">
    <location>
        <begin position="1"/>
        <end position="108"/>
    </location>
</feature>
<accession>G9ELH4</accession>
<name>G9ELH4_9GAMM</name>
<gene>
    <name evidence="3" type="ORF">LDG_5973</name>
</gene>